<dbReference type="InterPro" id="IPR035994">
    <property type="entry name" value="Nucleoside_phosphorylase_sf"/>
</dbReference>
<proteinExistence type="predicted"/>
<evidence type="ECO:0000313" key="1">
    <source>
        <dbReference type="EMBL" id="MCD1295507.1"/>
    </source>
</evidence>
<comment type="caution">
    <text evidence="1">The sequence shown here is derived from an EMBL/GenBank/DDBJ whole genome shotgun (WGS) entry which is preliminary data.</text>
</comment>
<dbReference type="GO" id="GO:0009116">
    <property type="term" value="P:nucleoside metabolic process"/>
    <property type="evidence" value="ECO:0007669"/>
    <property type="project" value="InterPro"/>
</dbReference>
<accession>A0AAP2RE58</accession>
<name>A0AAP2RE58_9EURY</name>
<dbReference type="GO" id="GO:0003824">
    <property type="term" value="F:catalytic activity"/>
    <property type="evidence" value="ECO:0007669"/>
    <property type="project" value="InterPro"/>
</dbReference>
<sequence length="80" mass="8955">MPLFFIIVSFSTFLSKEQVIENAVKNEKAVQDIIKESITRIPEISSCRCQSALCGAIATSPDAIPVETRRKLSDILDKYH</sequence>
<dbReference type="Proteomes" id="UP001320159">
    <property type="component" value="Unassembled WGS sequence"/>
</dbReference>
<organism evidence="1 2">
    <name type="scientific">Methanooceanicella nereidis</name>
    <dbReference type="NCBI Taxonomy" id="2052831"/>
    <lineage>
        <taxon>Archaea</taxon>
        <taxon>Methanobacteriati</taxon>
        <taxon>Methanobacteriota</taxon>
        <taxon>Stenosarchaea group</taxon>
        <taxon>Methanomicrobia</taxon>
        <taxon>Methanocellales</taxon>
        <taxon>Methanocellaceae</taxon>
        <taxon>Methanooceanicella</taxon>
    </lineage>
</organism>
<gene>
    <name evidence="1" type="ORF">CUJ83_10900</name>
</gene>
<dbReference type="RefSeq" id="WP_230742363.1">
    <property type="nucleotide sequence ID" value="NZ_PGCK01000009.1"/>
</dbReference>
<evidence type="ECO:0000313" key="2">
    <source>
        <dbReference type="Proteomes" id="UP001320159"/>
    </source>
</evidence>
<reference evidence="1 2" key="1">
    <citation type="submission" date="2017-11" db="EMBL/GenBank/DDBJ databases">
        <title>Isolation and Characterization of Family Methanocellaceae Species from Potential Methane Hydrate Area Offshore Southwestern Taiwan.</title>
        <authorList>
            <person name="Zhang W.-L."/>
            <person name="Chen W.-C."/>
            <person name="Lai M.-C."/>
            <person name="Chen S.-C."/>
        </authorList>
    </citation>
    <scope>NUCLEOTIDE SEQUENCE [LARGE SCALE GENOMIC DNA]</scope>
    <source>
        <strain evidence="1 2">CWC-04</strain>
    </source>
</reference>
<dbReference type="AlphaFoldDB" id="A0AAP2RE58"/>
<dbReference type="Gene3D" id="3.40.50.1580">
    <property type="entry name" value="Nucleoside phosphorylase domain"/>
    <property type="match status" value="1"/>
</dbReference>
<protein>
    <submittedName>
        <fullName evidence="1">Uncharacterized protein</fullName>
    </submittedName>
</protein>
<keyword evidence="2" id="KW-1185">Reference proteome</keyword>
<dbReference type="EMBL" id="PGCK01000009">
    <property type="protein sequence ID" value="MCD1295507.1"/>
    <property type="molecule type" value="Genomic_DNA"/>
</dbReference>